<feature type="compositionally biased region" description="Basic and acidic residues" evidence="1">
    <location>
        <begin position="347"/>
        <end position="358"/>
    </location>
</feature>
<dbReference type="EMBL" id="JALLAZ020001142">
    <property type="protein sequence ID" value="KAL3779881.1"/>
    <property type="molecule type" value="Genomic_DNA"/>
</dbReference>
<feature type="region of interest" description="Disordered" evidence="1">
    <location>
        <begin position="415"/>
        <end position="481"/>
    </location>
</feature>
<dbReference type="Proteomes" id="UP001530315">
    <property type="component" value="Unassembled WGS sequence"/>
</dbReference>
<feature type="region of interest" description="Disordered" evidence="1">
    <location>
        <begin position="310"/>
        <end position="375"/>
    </location>
</feature>
<keyword evidence="3" id="KW-1185">Reference proteome</keyword>
<dbReference type="AlphaFoldDB" id="A0ABD3NXB9"/>
<feature type="region of interest" description="Disordered" evidence="1">
    <location>
        <begin position="1"/>
        <end position="115"/>
    </location>
</feature>
<accession>A0ABD3NXB9</accession>
<evidence type="ECO:0000313" key="2">
    <source>
        <dbReference type="EMBL" id="KAL3779881.1"/>
    </source>
</evidence>
<feature type="compositionally biased region" description="Low complexity" evidence="1">
    <location>
        <begin position="78"/>
        <end position="94"/>
    </location>
</feature>
<reference evidence="2 3" key="1">
    <citation type="submission" date="2024-10" db="EMBL/GenBank/DDBJ databases">
        <title>Updated reference genomes for cyclostephanoid diatoms.</title>
        <authorList>
            <person name="Roberts W.R."/>
            <person name="Alverson A.J."/>
        </authorList>
    </citation>
    <scope>NUCLEOTIDE SEQUENCE [LARGE SCALE GENOMIC DNA]</scope>
    <source>
        <strain evidence="2 3">AJA276-08</strain>
    </source>
</reference>
<comment type="caution">
    <text evidence="2">The sequence shown here is derived from an EMBL/GenBank/DDBJ whole genome shotgun (WGS) entry which is preliminary data.</text>
</comment>
<evidence type="ECO:0000313" key="3">
    <source>
        <dbReference type="Proteomes" id="UP001530315"/>
    </source>
</evidence>
<evidence type="ECO:0000256" key="1">
    <source>
        <dbReference type="SAM" id="MobiDB-lite"/>
    </source>
</evidence>
<protein>
    <submittedName>
        <fullName evidence="2">Uncharacterized protein</fullName>
    </submittedName>
</protein>
<feature type="compositionally biased region" description="Basic and acidic residues" evidence="1">
    <location>
        <begin position="448"/>
        <end position="463"/>
    </location>
</feature>
<feature type="compositionally biased region" description="Low complexity" evidence="1">
    <location>
        <begin position="17"/>
        <end position="32"/>
    </location>
</feature>
<gene>
    <name evidence="2" type="ORF">ACHAW5_002069</name>
</gene>
<feature type="compositionally biased region" description="Basic residues" evidence="1">
    <location>
        <begin position="323"/>
        <end position="334"/>
    </location>
</feature>
<proteinExistence type="predicted"/>
<feature type="compositionally biased region" description="Low complexity" evidence="1">
    <location>
        <begin position="53"/>
        <end position="64"/>
    </location>
</feature>
<organism evidence="2 3">
    <name type="scientific">Stephanodiscus triporus</name>
    <dbReference type="NCBI Taxonomy" id="2934178"/>
    <lineage>
        <taxon>Eukaryota</taxon>
        <taxon>Sar</taxon>
        <taxon>Stramenopiles</taxon>
        <taxon>Ochrophyta</taxon>
        <taxon>Bacillariophyta</taxon>
        <taxon>Coscinodiscophyceae</taxon>
        <taxon>Thalassiosirophycidae</taxon>
        <taxon>Stephanodiscales</taxon>
        <taxon>Stephanodiscaceae</taxon>
        <taxon>Stephanodiscus</taxon>
    </lineage>
</organism>
<feature type="compositionally biased region" description="Acidic residues" evidence="1">
    <location>
        <begin position="95"/>
        <end position="104"/>
    </location>
</feature>
<name>A0ABD3NXB9_9STRA</name>
<sequence>MVEGNDVPFDSREAANGSLASSSRAAAASASRSARRRRERREGGGGGGGGGSLRSTASAPLAVAPGGGRGTRVRRRVGGVAAVGDGRAPAGSNDGNDDDDDVDDGGGRPRRHAGPLPKVVSDLLLQTAFFGIDTTARLSRPTLDLTVNTLLPQVVAPLLAELFEHYVPARLRAWTRVLPTSTRNLWNLLRDTDAGRSLGKKVARLGEDVVDLAGSGAGRQCCVDATVALIRLLESLRTPEMRALLDQCAVGACRFVDVLGSGGAKQVWFDISEALWALIEVGSDRAMVTSLAEGCAQICFALENERDSLNRSKTRDGGSSIASKRRRERDRRQRGTYPPGRAVVSDEAGRDGFDEALRDGLNGGHDIQEEESREEFKDQVYADMDNVPVEDDGPPKRVIVPTNSSELREANFLFPNISVDDEENDDDGSVNPNVRSDDSESEITTEMEDLRCGEEPVNHDDARTQGSTSELPTKNRGGGNAIRYEQDDKVDCNACLRGQIHQPNGHPNDDGTASEMHDAFDESILQFYRRMNEA</sequence>
<feature type="compositionally biased region" description="Acidic residues" evidence="1">
    <location>
        <begin position="419"/>
        <end position="428"/>
    </location>
</feature>